<evidence type="ECO:0000313" key="3">
    <source>
        <dbReference type="Proteomes" id="UP001208689"/>
    </source>
</evidence>
<accession>A0ABY6HWY1</accession>
<dbReference type="Proteomes" id="UP001208689">
    <property type="component" value="Chromosome"/>
</dbReference>
<keyword evidence="1" id="KW-1133">Transmembrane helix</keyword>
<keyword evidence="3" id="KW-1185">Reference proteome</keyword>
<reference evidence="2" key="1">
    <citation type="submission" date="2022-09" db="EMBL/GenBank/DDBJ databases">
        <title>Actin cytoskeleton and complex cell architecture in an #Asgard archaeon.</title>
        <authorList>
            <person name="Ponce Toledo R.I."/>
            <person name="Schleper C."/>
            <person name="Rodrigues Oliveira T."/>
            <person name="Wollweber F."/>
            <person name="Xu J."/>
            <person name="Rittmann S."/>
            <person name="Klingl A."/>
            <person name="Pilhofer M."/>
        </authorList>
    </citation>
    <scope>NUCLEOTIDE SEQUENCE</scope>
    <source>
        <strain evidence="2">B-35</strain>
    </source>
</reference>
<sequence>MDYEELQFSQDSQFEFENVGISGDLPIPVWYAAGGLFTLGGIFVLYTMIKEYLFGDHSFDSFLIGILMILMPLLFCFIGLSIIEFYANKSKYTDIMWGLARFSSHSIELFDPAHEPTMTIPIESIRKVNLASNVMKTFLKENPKKYLTQSSVHYYIYLELVDGQKLLLGKAYRRGGIQLGREVKLLQSFFADRPQMDYIYSKTLRTRGIFSKLLKITGALVALFAIIVFIVGS</sequence>
<organism evidence="2 3">
    <name type="scientific">Candidatus Lokiarchaeum ossiferum</name>
    <dbReference type="NCBI Taxonomy" id="2951803"/>
    <lineage>
        <taxon>Archaea</taxon>
        <taxon>Promethearchaeati</taxon>
        <taxon>Promethearchaeota</taxon>
        <taxon>Promethearchaeia</taxon>
        <taxon>Promethearchaeales</taxon>
        <taxon>Promethearchaeaceae</taxon>
        <taxon>Candidatus Lokiarchaeum</taxon>
    </lineage>
</organism>
<evidence type="ECO:0000313" key="2">
    <source>
        <dbReference type="EMBL" id="UYP46852.1"/>
    </source>
</evidence>
<keyword evidence="1" id="KW-0472">Membrane</keyword>
<evidence type="ECO:0008006" key="4">
    <source>
        <dbReference type="Google" id="ProtNLM"/>
    </source>
</evidence>
<feature type="transmembrane region" description="Helical" evidence="1">
    <location>
        <begin position="61"/>
        <end position="87"/>
    </location>
</feature>
<dbReference type="EMBL" id="CP104013">
    <property type="protein sequence ID" value="UYP46852.1"/>
    <property type="molecule type" value="Genomic_DNA"/>
</dbReference>
<keyword evidence="1" id="KW-0812">Transmembrane</keyword>
<feature type="transmembrane region" description="Helical" evidence="1">
    <location>
        <begin position="213"/>
        <end position="232"/>
    </location>
</feature>
<name>A0ABY6HWY1_9ARCH</name>
<evidence type="ECO:0000256" key="1">
    <source>
        <dbReference type="SAM" id="Phobius"/>
    </source>
</evidence>
<proteinExistence type="predicted"/>
<gene>
    <name evidence="2" type="ORF">NEF87_003137</name>
</gene>
<feature type="transmembrane region" description="Helical" evidence="1">
    <location>
        <begin position="29"/>
        <end position="49"/>
    </location>
</feature>
<protein>
    <recommendedName>
        <fullName evidence="4">DUF3592 domain-containing protein</fullName>
    </recommendedName>
</protein>